<dbReference type="Proteomes" id="UP000185426">
    <property type="component" value="Chromosome"/>
</dbReference>
<gene>
    <name evidence="1" type="ORF">BSA145_07730</name>
</gene>
<evidence type="ECO:0000313" key="1">
    <source>
        <dbReference type="EMBL" id="APT45799.1"/>
    </source>
</evidence>
<protein>
    <submittedName>
        <fullName evidence="1">Uncharacterized protein</fullName>
    </submittedName>
</protein>
<reference evidence="1 2" key="1">
    <citation type="submission" date="2016-05" db="EMBL/GenBank/DDBJ databases">
        <title>Complete Genome and Methylome Analysis of Psychrotrophic Bacterial Isolates from Antarctic Lake Untersee.</title>
        <authorList>
            <person name="Fomenkov A."/>
            <person name="Akimov V.N."/>
            <person name="Vasilyeva L.V."/>
            <person name="Andersen D."/>
            <person name="Vincze T."/>
            <person name="Roberts R.J."/>
        </authorList>
    </citation>
    <scope>NUCLEOTIDE SEQUENCE [LARGE SCALE GENOMIC DNA]</scope>
    <source>
        <strain evidence="1 2">U14-5</strain>
    </source>
</reference>
<organism evidence="1 2">
    <name type="scientific">Bacillus safensis</name>
    <dbReference type="NCBI Taxonomy" id="561879"/>
    <lineage>
        <taxon>Bacteria</taxon>
        <taxon>Bacillati</taxon>
        <taxon>Bacillota</taxon>
        <taxon>Bacilli</taxon>
        <taxon>Bacillales</taxon>
        <taxon>Bacillaceae</taxon>
        <taxon>Bacillus</taxon>
    </lineage>
</organism>
<dbReference type="EMBL" id="CP015607">
    <property type="protein sequence ID" value="APT45799.1"/>
    <property type="molecule type" value="Genomic_DNA"/>
</dbReference>
<evidence type="ECO:0000313" key="2">
    <source>
        <dbReference type="Proteomes" id="UP000185426"/>
    </source>
</evidence>
<dbReference type="AlphaFoldDB" id="A0A1L6ZH00"/>
<sequence>MSESKLIVTDQEAEATGRAVGVFLWVYNEAIKGNFNLSEEQAIAVNDALDELAKFDQKGLEILFEGATKARGDAS</sequence>
<accession>A0A1L6ZH00</accession>
<proteinExistence type="predicted"/>
<dbReference type="RefSeq" id="WP_075622090.1">
    <property type="nucleotide sequence ID" value="NZ_CP015607.1"/>
</dbReference>
<name>A0A1L6ZH00_BACIA</name>